<organism evidence="1 2">
    <name type="scientific">Lindgomyces ingoldianus</name>
    <dbReference type="NCBI Taxonomy" id="673940"/>
    <lineage>
        <taxon>Eukaryota</taxon>
        <taxon>Fungi</taxon>
        <taxon>Dikarya</taxon>
        <taxon>Ascomycota</taxon>
        <taxon>Pezizomycotina</taxon>
        <taxon>Dothideomycetes</taxon>
        <taxon>Pleosporomycetidae</taxon>
        <taxon>Pleosporales</taxon>
        <taxon>Lindgomycetaceae</taxon>
        <taxon>Lindgomyces</taxon>
    </lineage>
</organism>
<keyword evidence="2" id="KW-1185">Reference proteome</keyword>
<comment type="caution">
    <text evidence="1">The sequence shown here is derived from an EMBL/GenBank/DDBJ whole genome shotgun (WGS) entry which is preliminary data.</text>
</comment>
<protein>
    <submittedName>
        <fullName evidence="1">Uncharacterized protein</fullName>
    </submittedName>
</protein>
<sequence length="696" mass="79367">MLLCSRCGLEGRLSRLEEAGYRVDEFGDTSMYFHVIASTPIRILQGTEAEPIALQKSTQRVTGMRWRAIIRMEPHFILSGYCTFEKIIDFSMSADLKYCRNQHWEYNVSLNALSVAGSSVGMFEVSGGHYPIVPLSAANRVFKTDQAQAALDTLAIHITRSRANMESTQHRVSRIQSLPLEILENICGFLVPQLEDRETSGSTPEPQQPLLINLSNICRYAPLHYNEYCLPMIPFRRNCESIRLTCRTFSGLQTPSVALFYDFNIFATQRSITNLELLSQHPLLRNCVRRLIFCRPSFQPWLAEPSKHKEYIRLPKFEKATKERITASLEAYRAALKEQERLFEDGTYLERTGRCLACFPKLYSVFISHSVPKALNFDAEFNGSCPYLLLRQHPDILVSPRLLEGDNPAMLFEELESADRHVAIVFQALAAANTQLDELVTWNEWAPSWEFSWNSVPEWPQSPDLSKLTLLDISLRDRIVVPGGLDWSAVIRPLLEKMPGLVRLFLRFVSRYNEHPILDGIWDLHFPALVVLSVDGFMFSGMALSKFLRQHHLLHELALHEVKTTDGSRRSIFESMREHPCLRDIRIARIDGNIKSGVETCNREEQDLELWDGNCLELYDYIHYGADWTPTLGGVRGGAFVIPASHVLESSSGTLKTVESVPFSVLQLQCRDQHEHRHTAASTCGFRFFLRPGHCS</sequence>
<gene>
    <name evidence="1" type="ORF">BDR25DRAFT_390871</name>
</gene>
<dbReference type="Proteomes" id="UP000799755">
    <property type="component" value="Unassembled WGS sequence"/>
</dbReference>
<accession>A0ACB6RAA5</accession>
<proteinExistence type="predicted"/>
<name>A0ACB6RAA5_9PLEO</name>
<reference evidence="1" key="1">
    <citation type="journal article" date="2020" name="Stud. Mycol.">
        <title>101 Dothideomycetes genomes: a test case for predicting lifestyles and emergence of pathogens.</title>
        <authorList>
            <person name="Haridas S."/>
            <person name="Albert R."/>
            <person name="Binder M."/>
            <person name="Bloem J."/>
            <person name="Labutti K."/>
            <person name="Salamov A."/>
            <person name="Andreopoulos B."/>
            <person name="Baker S."/>
            <person name="Barry K."/>
            <person name="Bills G."/>
            <person name="Bluhm B."/>
            <person name="Cannon C."/>
            <person name="Castanera R."/>
            <person name="Culley D."/>
            <person name="Daum C."/>
            <person name="Ezra D."/>
            <person name="Gonzalez J."/>
            <person name="Henrissat B."/>
            <person name="Kuo A."/>
            <person name="Liang C."/>
            <person name="Lipzen A."/>
            <person name="Lutzoni F."/>
            <person name="Magnuson J."/>
            <person name="Mondo S."/>
            <person name="Nolan M."/>
            <person name="Ohm R."/>
            <person name="Pangilinan J."/>
            <person name="Park H.-J."/>
            <person name="Ramirez L."/>
            <person name="Alfaro M."/>
            <person name="Sun H."/>
            <person name="Tritt A."/>
            <person name="Yoshinaga Y."/>
            <person name="Zwiers L.-H."/>
            <person name="Turgeon B."/>
            <person name="Goodwin S."/>
            <person name="Spatafora J."/>
            <person name="Crous P."/>
            <person name="Grigoriev I."/>
        </authorList>
    </citation>
    <scope>NUCLEOTIDE SEQUENCE</scope>
    <source>
        <strain evidence="1">ATCC 200398</strain>
    </source>
</reference>
<evidence type="ECO:0000313" key="2">
    <source>
        <dbReference type="Proteomes" id="UP000799755"/>
    </source>
</evidence>
<dbReference type="EMBL" id="MU003494">
    <property type="protein sequence ID" value="KAF2476204.1"/>
    <property type="molecule type" value="Genomic_DNA"/>
</dbReference>
<evidence type="ECO:0000313" key="1">
    <source>
        <dbReference type="EMBL" id="KAF2476204.1"/>
    </source>
</evidence>